<dbReference type="EMBL" id="CP051672">
    <property type="protein sequence ID" value="QJE28343.1"/>
    <property type="molecule type" value="Genomic_DNA"/>
</dbReference>
<dbReference type="EMBL" id="CYYK01000006">
    <property type="protein sequence ID" value="CUO24555.1"/>
    <property type="molecule type" value="Genomic_DNA"/>
</dbReference>
<evidence type="ECO:0000313" key="10">
    <source>
        <dbReference type="Proteomes" id="UP000095455"/>
    </source>
</evidence>
<evidence type="ECO:0000313" key="9">
    <source>
        <dbReference type="Proteomes" id="UP000095332"/>
    </source>
</evidence>
<dbReference type="Proteomes" id="UP001221009">
    <property type="component" value="Chromosome"/>
</dbReference>
<dbReference type="EMBL" id="CP120353">
    <property type="protein sequence ID" value="WET64782.1"/>
    <property type="molecule type" value="Genomic_DNA"/>
</dbReference>
<reference evidence="9 10" key="1">
    <citation type="submission" date="2015-09" db="EMBL/GenBank/DDBJ databases">
        <authorList>
            <consortium name="Pathogen Informatics"/>
        </authorList>
    </citation>
    <scope>NUCLEOTIDE SEQUENCE [LARGE SCALE GENOMIC DNA]</scope>
    <source>
        <strain evidence="2 10">2789STDY5608822</strain>
        <strain evidence="1 11">2789STDY5608872</strain>
        <strain evidence="3 9">2789STDY5834948</strain>
    </source>
</reference>
<dbReference type="EMBL" id="JAJCNI010000019">
    <property type="protein sequence ID" value="MCB6519150.1"/>
    <property type="molecule type" value="Genomic_DNA"/>
</dbReference>
<accession>A0A173QTQ3</accession>
<dbReference type="EMBL" id="JAQMPX010000112">
    <property type="protein sequence ID" value="MDB9139955.1"/>
    <property type="molecule type" value="Genomic_DNA"/>
</dbReference>
<gene>
    <name evidence="2" type="ORF">ERS852380_01855</name>
    <name evidence="1" type="ORF">ERS852429_00021</name>
    <name evidence="3" type="ORF">ERS852560_02569</name>
    <name evidence="7" type="ORF">HHO38_08345</name>
    <name evidence="4" type="ORF">LI194_15245</name>
    <name evidence="8" type="ORF">P2T59_02065</name>
    <name evidence="5" type="ORF">PN599_15190</name>
    <name evidence="6" type="ORF">PN612_15810</name>
</gene>
<dbReference type="Proteomes" id="UP001211522">
    <property type="component" value="Unassembled WGS sequence"/>
</dbReference>
<dbReference type="RefSeq" id="WP_005858277.1">
    <property type="nucleotide sequence ID" value="NZ_AP019729.1"/>
</dbReference>
<evidence type="ECO:0000313" key="8">
    <source>
        <dbReference type="EMBL" id="WET64782.1"/>
    </source>
</evidence>
<dbReference type="EMBL" id="JAQMPJ010000015">
    <property type="protein sequence ID" value="MDB9006340.1"/>
    <property type="molecule type" value="Genomic_DNA"/>
</dbReference>
<dbReference type="EMBL" id="CZBM01000010">
    <property type="protein sequence ID" value="CUQ38823.1"/>
    <property type="molecule type" value="Genomic_DNA"/>
</dbReference>
<organism evidence="1 11">
    <name type="scientific">Parabacteroides distasonis</name>
    <dbReference type="NCBI Taxonomy" id="823"/>
    <lineage>
        <taxon>Bacteria</taxon>
        <taxon>Pseudomonadati</taxon>
        <taxon>Bacteroidota</taxon>
        <taxon>Bacteroidia</taxon>
        <taxon>Bacteroidales</taxon>
        <taxon>Tannerellaceae</taxon>
        <taxon>Parabacteroides</taxon>
    </lineage>
</organism>
<dbReference type="Proteomes" id="UP000095591">
    <property type="component" value="Unassembled WGS sequence"/>
</dbReference>
<dbReference type="GeneID" id="93524562"/>
<reference evidence="4" key="3">
    <citation type="submission" date="2021-10" db="EMBL/GenBank/DDBJ databases">
        <title>Collection of gut derived symbiotic bacterial strains cultured from healthy donors.</title>
        <authorList>
            <person name="Lin H."/>
            <person name="Littmann E."/>
            <person name="Kohout C."/>
            <person name="Pamer E.G."/>
        </authorList>
    </citation>
    <scope>NUCLEOTIDE SEQUENCE</scope>
    <source>
        <strain evidence="4">DFI.2.94</strain>
    </source>
</reference>
<dbReference type="Proteomes" id="UP001210126">
    <property type="component" value="Unassembled WGS sequence"/>
</dbReference>
<proteinExistence type="predicted"/>
<evidence type="ECO:0000313" key="4">
    <source>
        <dbReference type="EMBL" id="MCB6519150.1"/>
    </source>
</evidence>
<dbReference type="AlphaFoldDB" id="A0A173QTQ3"/>
<dbReference type="Proteomes" id="UP000095332">
    <property type="component" value="Unassembled WGS sequence"/>
</dbReference>
<evidence type="ECO:0000313" key="2">
    <source>
        <dbReference type="EMBL" id="CUO24555.1"/>
    </source>
</evidence>
<reference evidence="5" key="4">
    <citation type="submission" date="2023-01" db="EMBL/GenBank/DDBJ databases">
        <title>Human gut microbiome strain richness.</title>
        <authorList>
            <person name="Chen-Liaw A."/>
        </authorList>
    </citation>
    <scope>NUCLEOTIDE SEQUENCE</scope>
    <source>
        <strain evidence="6">D35st1_E5_D35t1_190705</strain>
        <strain evidence="5">RTP21484st1_E5_RTP21484_190118</strain>
    </source>
</reference>
<evidence type="ECO:0000313" key="11">
    <source>
        <dbReference type="Proteomes" id="UP000095591"/>
    </source>
</evidence>
<dbReference type="Proteomes" id="UP001198806">
    <property type="component" value="Unassembled WGS sequence"/>
</dbReference>
<evidence type="ECO:0000313" key="6">
    <source>
        <dbReference type="EMBL" id="MDB9139955.1"/>
    </source>
</evidence>
<protein>
    <submittedName>
        <fullName evidence="1">Uncharacterized protein</fullName>
    </submittedName>
</protein>
<evidence type="ECO:0000313" key="12">
    <source>
        <dbReference type="Proteomes" id="UP000501982"/>
    </source>
</evidence>
<name>A0A173QTQ3_PARDI</name>
<dbReference type="Proteomes" id="UP000095455">
    <property type="component" value="Unassembled WGS sequence"/>
</dbReference>
<dbReference type="EMBL" id="CYXP01000001">
    <property type="protein sequence ID" value="CUM68994.1"/>
    <property type="molecule type" value="Genomic_DNA"/>
</dbReference>
<sequence length="53" mass="6140">MMMRENEKSLRALAMLRYQADRYQSAGNGAMSQRLNAEIRRLMSEMSVDADKN</sequence>
<evidence type="ECO:0000313" key="7">
    <source>
        <dbReference type="EMBL" id="QJE28343.1"/>
    </source>
</evidence>
<evidence type="ECO:0000313" key="1">
    <source>
        <dbReference type="EMBL" id="CUM68994.1"/>
    </source>
</evidence>
<dbReference type="Proteomes" id="UP000501982">
    <property type="component" value="Chromosome"/>
</dbReference>
<evidence type="ECO:0000313" key="5">
    <source>
        <dbReference type="EMBL" id="MDB9006340.1"/>
    </source>
</evidence>
<reference evidence="8" key="5">
    <citation type="submission" date="2023-03" db="EMBL/GenBank/DDBJ databases">
        <title>Parabacteroides distasonis, a bacteria resistant against UC.</title>
        <authorList>
            <person name="Dai W."/>
        </authorList>
    </citation>
    <scope>NUCLEOTIDE SEQUENCE</scope>
    <source>
        <strain evidence="8">F1-28</strain>
    </source>
</reference>
<evidence type="ECO:0000313" key="3">
    <source>
        <dbReference type="EMBL" id="CUQ38823.1"/>
    </source>
</evidence>
<reference evidence="7 12" key="2">
    <citation type="submission" date="2020-04" db="EMBL/GenBank/DDBJ databases">
        <title>Complete Genomes and Methylome analysis of CBBP consortium that reverse antibiotic-induced susceptibility to vancomycin-resistant Enterococcus faecium infection.</title>
        <authorList>
            <person name="Fomenkov A."/>
            <person name="Zhang Z."/>
            <person name="Pamer E."/>
            <person name="Roberts R.J."/>
        </authorList>
    </citation>
    <scope>NUCLEOTIDE SEQUENCE [LARGE SCALE GENOMIC DNA]</scope>
    <source>
        <strain evidence="12">CBBP</strain>
        <strain evidence="7">CBBP-1</strain>
    </source>
</reference>